<reference evidence="3" key="1">
    <citation type="submission" date="2022-10" db="EMBL/GenBank/DDBJ databases">
        <authorList>
            <person name="Botero Cardona J."/>
        </authorList>
    </citation>
    <scope>NUCLEOTIDE SEQUENCE</scope>
    <source>
        <strain evidence="3">LMG 31819</strain>
        <strain evidence="4">R-53529</strain>
    </source>
</reference>
<dbReference type="EMBL" id="CAMXCM010000012">
    <property type="protein sequence ID" value="CAI3958801.1"/>
    <property type="molecule type" value="Genomic_DNA"/>
</dbReference>
<feature type="transmembrane region" description="Helical" evidence="2">
    <location>
        <begin position="87"/>
        <end position="109"/>
    </location>
</feature>
<accession>A0A9W4TR38</accession>
<comment type="caution">
    <text evidence="3">The sequence shown here is derived from an EMBL/GenBank/DDBJ whole genome shotgun (WGS) entry which is preliminary data.</text>
</comment>
<protein>
    <recommendedName>
        <fullName evidence="7">CAP-Gly protein</fullName>
    </recommendedName>
</protein>
<dbReference type="RefSeq" id="WP_271790684.1">
    <property type="nucleotide sequence ID" value="NZ_CAMXCM010000012.1"/>
</dbReference>
<keyword evidence="6" id="KW-1185">Reference proteome</keyword>
<dbReference type="AlphaFoldDB" id="A0A9W4TR38"/>
<evidence type="ECO:0000313" key="3">
    <source>
        <dbReference type="EMBL" id="CAI3958801.1"/>
    </source>
</evidence>
<gene>
    <name evidence="4" type="ORF">R53529_LOCUS2269</name>
    <name evidence="3" type="ORF">R53530_LOCUS2293</name>
</gene>
<feature type="transmembrane region" description="Helical" evidence="2">
    <location>
        <begin position="311"/>
        <end position="332"/>
    </location>
</feature>
<evidence type="ECO:0008006" key="7">
    <source>
        <dbReference type="Google" id="ProtNLM"/>
    </source>
</evidence>
<feature type="coiled-coil region" evidence="1">
    <location>
        <begin position="262"/>
        <end position="303"/>
    </location>
</feature>
<name>A0A9W4TR38_9PROT</name>
<evidence type="ECO:0000256" key="2">
    <source>
        <dbReference type="SAM" id="Phobius"/>
    </source>
</evidence>
<evidence type="ECO:0000313" key="4">
    <source>
        <dbReference type="EMBL" id="CAI3960381.1"/>
    </source>
</evidence>
<keyword evidence="2" id="KW-0812">Transmembrane</keyword>
<evidence type="ECO:0000313" key="5">
    <source>
        <dbReference type="Proteomes" id="UP001154255"/>
    </source>
</evidence>
<keyword evidence="2" id="KW-0472">Membrane</keyword>
<dbReference type="EMBL" id="CAMXCS010000012">
    <property type="protein sequence ID" value="CAI3960381.1"/>
    <property type="molecule type" value="Genomic_DNA"/>
</dbReference>
<sequence length="344" mass="36738">MAIHNITNPQKRISWGSIIAGVFAVIAVYFALMMLSAGVISPQTSDTASHIGKSFLVWTIIATLVSLALGAFIAGRLAGSDGIIHGFLVWATSLVISAILSSVIIGGVIQTVGTVVGSTVSATGSMIGGAASAAGSGIGKTADLGQKIFGQMDINTNIDTNNLDNVDEKIKSVLKKSNIPTLQPNYLQQQLNDAKNELTQTIRDIGFNPNQADTLISQLVEKLKKRAQTIAQPIDREQIEKTIADNSELNNKEVHQAINNYITAYNNAINKVDQRINSLEGNLQHAKQTYISLKNEAKAKADQAAKTMSSMALWGFISLVIGAIVSSLFGLWGTRTREDTVSQS</sequence>
<proteinExistence type="predicted"/>
<feature type="transmembrane region" description="Helical" evidence="2">
    <location>
        <begin position="55"/>
        <end position="75"/>
    </location>
</feature>
<evidence type="ECO:0000313" key="6">
    <source>
        <dbReference type="Proteomes" id="UP001154259"/>
    </source>
</evidence>
<feature type="transmembrane region" description="Helical" evidence="2">
    <location>
        <begin position="12"/>
        <end position="35"/>
    </location>
</feature>
<dbReference type="Proteomes" id="UP001154259">
    <property type="component" value="Unassembled WGS sequence"/>
</dbReference>
<dbReference type="Proteomes" id="UP001154255">
    <property type="component" value="Unassembled WGS sequence"/>
</dbReference>
<keyword evidence="2" id="KW-1133">Transmembrane helix</keyword>
<evidence type="ECO:0000256" key="1">
    <source>
        <dbReference type="SAM" id="Coils"/>
    </source>
</evidence>
<organism evidence="3 5">
    <name type="scientific">Commensalibacter communis</name>
    <dbReference type="NCBI Taxonomy" id="2972786"/>
    <lineage>
        <taxon>Bacteria</taxon>
        <taxon>Pseudomonadati</taxon>
        <taxon>Pseudomonadota</taxon>
        <taxon>Alphaproteobacteria</taxon>
        <taxon>Acetobacterales</taxon>
        <taxon>Acetobacteraceae</taxon>
    </lineage>
</organism>
<keyword evidence="1" id="KW-0175">Coiled coil</keyword>